<dbReference type="SUPFAM" id="SSF53098">
    <property type="entry name" value="Ribonuclease H-like"/>
    <property type="match status" value="1"/>
</dbReference>
<accession>A0AAV4MGS3</accession>
<gene>
    <name evidence="1" type="ORF">CEXT_759841</name>
</gene>
<dbReference type="Proteomes" id="UP001054945">
    <property type="component" value="Unassembled WGS sequence"/>
</dbReference>
<sequence>MAAFKNVRQNIKASLLTLKLELFHVEFLMPPSLQTQGQFCWLLGNPLNTTPYVSKVKGIIQKFKHSINFMWTRAHVDTAGNEAADVYAKMSTEKDSIDCHLALAKSFIKHLLLQDTLQQWQACWNSLKGRAAFELCPVFNLKRLHGNCYINQLITGHGAKFSSKSIKQIYQAKFFP</sequence>
<dbReference type="GO" id="GO:0003676">
    <property type="term" value="F:nucleic acid binding"/>
    <property type="evidence" value="ECO:0007669"/>
    <property type="project" value="InterPro"/>
</dbReference>
<protein>
    <recommendedName>
        <fullName evidence="3">RNase H type-1 domain-containing protein</fullName>
    </recommendedName>
</protein>
<proteinExistence type="predicted"/>
<keyword evidence="2" id="KW-1185">Reference proteome</keyword>
<name>A0AAV4MGS3_CAEEX</name>
<dbReference type="InterPro" id="IPR012337">
    <property type="entry name" value="RNaseH-like_sf"/>
</dbReference>
<reference evidence="1 2" key="1">
    <citation type="submission" date="2021-06" db="EMBL/GenBank/DDBJ databases">
        <title>Caerostris extrusa draft genome.</title>
        <authorList>
            <person name="Kono N."/>
            <person name="Arakawa K."/>
        </authorList>
    </citation>
    <scope>NUCLEOTIDE SEQUENCE [LARGE SCALE GENOMIC DNA]</scope>
</reference>
<comment type="caution">
    <text evidence="1">The sequence shown here is derived from an EMBL/GenBank/DDBJ whole genome shotgun (WGS) entry which is preliminary data.</text>
</comment>
<evidence type="ECO:0008006" key="3">
    <source>
        <dbReference type="Google" id="ProtNLM"/>
    </source>
</evidence>
<organism evidence="1 2">
    <name type="scientific">Caerostris extrusa</name>
    <name type="common">Bark spider</name>
    <name type="synonym">Caerostris bankana</name>
    <dbReference type="NCBI Taxonomy" id="172846"/>
    <lineage>
        <taxon>Eukaryota</taxon>
        <taxon>Metazoa</taxon>
        <taxon>Ecdysozoa</taxon>
        <taxon>Arthropoda</taxon>
        <taxon>Chelicerata</taxon>
        <taxon>Arachnida</taxon>
        <taxon>Araneae</taxon>
        <taxon>Araneomorphae</taxon>
        <taxon>Entelegynae</taxon>
        <taxon>Araneoidea</taxon>
        <taxon>Araneidae</taxon>
        <taxon>Caerostris</taxon>
    </lineage>
</organism>
<dbReference type="EMBL" id="BPLR01019779">
    <property type="protein sequence ID" value="GIX71709.1"/>
    <property type="molecule type" value="Genomic_DNA"/>
</dbReference>
<dbReference type="AlphaFoldDB" id="A0AAV4MGS3"/>
<evidence type="ECO:0000313" key="1">
    <source>
        <dbReference type="EMBL" id="GIX71709.1"/>
    </source>
</evidence>
<evidence type="ECO:0000313" key="2">
    <source>
        <dbReference type="Proteomes" id="UP001054945"/>
    </source>
</evidence>
<dbReference type="Gene3D" id="3.30.420.10">
    <property type="entry name" value="Ribonuclease H-like superfamily/Ribonuclease H"/>
    <property type="match status" value="1"/>
</dbReference>
<dbReference type="InterPro" id="IPR036397">
    <property type="entry name" value="RNaseH_sf"/>
</dbReference>